<evidence type="ECO:0000313" key="2">
    <source>
        <dbReference type="EMBL" id="KAF2726373.1"/>
    </source>
</evidence>
<comment type="caution">
    <text evidence="2">The sequence shown here is derived from an EMBL/GenBank/DDBJ whole genome shotgun (WGS) entry which is preliminary data.</text>
</comment>
<dbReference type="EMBL" id="MU003765">
    <property type="protein sequence ID" value="KAF2726373.1"/>
    <property type="molecule type" value="Genomic_DNA"/>
</dbReference>
<reference evidence="2" key="1">
    <citation type="journal article" date="2020" name="Stud. Mycol.">
        <title>101 Dothideomycetes genomes: a test case for predicting lifestyles and emergence of pathogens.</title>
        <authorList>
            <person name="Haridas S."/>
            <person name="Albert R."/>
            <person name="Binder M."/>
            <person name="Bloem J."/>
            <person name="Labutti K."/>
            <person name="Salamov A."/>
            <person name="Andreopoulos B."/>
            <person name="Baker S."/>
            <person name="Barry K."/>
            <person name="Bills G."/>
            <person name="Bluhm B."/>
            <person name="Cannon C."/>
            <person name="Castanera R."/>
            <person name="Culley D."/>
            <person name="Daum C."/>
            <person name="Ezra D."/>
            <person name="Gonzalez J."/>
            <person name="Henrissat B."/>
            <person name="Kuo A."/>
            <person name="Liang C."/>
            <person name="Lipzen A."/>
            <person name="Lutzoni F."/>
            <person name="Magnuson J."/>
            <person name="Mondo S."/>
            <person name="Nolan M."/>
            <person name="Ohm R."/>
            <person name="Pangilinan J."/>
            <person name="Park H.-J."/>
            <person name="Ramirez L."/>
            <person name="Alfaro M."/>
            <person name="Sun H."/>
            <person name="Tritt A."/>
            <person name="Yoshinaga Y."/>
            <person name="Zwiers L.-H."/>
            <person name="Turgeon B."/>
            <person name="Goodwin S."/>
            <person name="Spatafora J."/>
            <person name="Crous P."/>
            <person name="Grigoriev I."/>
        </authorList>
    </citation>
    <scope>NUCLEOTIDE SEQUENCE</scope>
    <source>
        <strain evidence="2">CBS 116435</strain>
    </source>
</reference>
<evidence type="ECO:0000313" key="3">
    <source>
        <dbReference type="Proteomes" id="UP000799441"/>
    </source>
</evidence>
<dbReference type="AlphaFoldDB" id="A0A9P4UV41"/>
<name>A0A9P4UV41_9PEZI</name>
<keyword evidence="1" id="KW-0812">Transmembrane</keyword>
<protein>
    <submittedName>
        <fullName evidence="2">Uncharacterized protein</fullName>
    </submittedName>
</protein>
<accession>A0A9P4UV41</accession>
<sequence>MAVTKQQDGPGVYANQWSRDSYANTTRISTSQNAEGKEALPGLRLPPGVGTYPRLWTLRVWGTSFYVSILALLYAPTSWRSDSQVRRGATRDSSWFALSACLAGSTLGI</sequence>
<keyword evidence="1" id="KW-1133">Transmembrane helix</keyword>
<proteinExistence type="predicted"/>
<keyword evidence="3" id="KW-1185">Reference proteome</keyword>
<feature type="transmembrane region" description="Helical" evidence="1">
    <location>
        <begin position="56"/>
        <end position="77"/>
    </location>
</feature>
<organism evidence="2 3">
    <name type="scientific">Polychaeton citri CBS 116435</name>
    <dbReference type="NCBI Taxonomy" id="1314669"/>
    <lineage>
        <taxon>Eukaryota</taxon>
        <taxon>Fungi</taxon>
        <taxon>Dikarya</taxon>
        <taxon>Ascomycota</taxon>
        <taxon>Pezizomycotina</taxon>
        <taxon>Dothideomycetes</taxon>
        <taxon>Dothideomycetidae</taxon>
        <taxon>Capnodiales</taxon>
        <taxon>Capnodiaceae</taxon>
        <taxon>Polychaeton</taxon>
    </lineage>
</organism>
<keyword evidence="1" id="KW-0472">Membrane</keyword>
<evidence type="ECO:0000256" key="1">
    <source>
        <dbReference type="SAM" id="Phobius"/>
    </source>
</evidence>
<dbReference type="Proteomes" id="UP000799441">
    <property type="component" value="Unassembled WGS sequence"/>
</dbReference>
<gene>
    <name evidence="2" type="ORF">K431DRAFT_7332</name>
</gene>